<feature type="signal peptide" evidence="1">
    <location>
        <begin position="1"/>
        <end position="22"/>
    </location>
</feature>
<evidence type="ECO:0000259" key="2">
    <source>
        <dbReference type="Pfam" id="PF13098"/>
    </source>
</evidence>
<gene>
    <name evidence="3" type="ORF">CWN50_07235</name>
</gene>
<dbReference type="Pfam" id="PF13098">
    <property type="entry name" value="Thioredoxin_2"/>
    <property type="match status" value="1"/>
</dbReference>
<feature type="chain" id="PRO_5014417791" evidence="1">
    <location>
        <begin position="23"/>
        <end position="185"/>
    </location>
</feature>
<dbReference type="SUPFAM" id="SSF52833">
    <property type="entry name" value="Thioredoxin-like"/>
    <property type="match status" value="1"/>
</dbReference>
<proteinExistence type="predicted"/>
<dbReference type="InterPro" id="IPR051470">
    <property type="entry name" value="Thiol:disulfide_interchange"/>
</dbReference>
<dbReference type="Proteomes" id="UP000234505">
    <property type="component" value="Unassembled WGS sequence"/>
</dbReference>
<dbReference type="InterPro" id="IPR012336">
    <property type="entry name" value="Thioredoxin-like_fold"/>
</dbReference>
<dbReference type="InterPro" id="IPR036249">
    <property type="entry name" value="Thioredoxin-like_sf"/>
</dbReference>
<evidence type="ECO:0000313" key="4">
    <source>
        <dbReference type="Proteomes" id="UP000234505"/>
    </source>
</evidence>
<reference evidence="3 4" key="1">
    <citation type="submission" date="2017-11" db="EMBL/GenBank/DDBJ databases">
        <authorList>
            <person name="Han C.G."/>
        </authorList>
    </citation>
    <scope>NUCLEOTIDE SEQUENCE [LARGE SCALE GENOMIC DNA]</scope>
    <source>
        <strain evidence="3 4">A11</strain>
    </source>
</reference>
<comment type="caution">
    <text evidence="3">The sequence shown here is derived from an EMBL/GenBank/DDBJ whole genome shotgun (WGS) entry which is preliminary data.</text>
</comment>
<reference evidence="3 4" key="2">
    <citation type="submission" date="2018-01" db="EMBL/GenBank/DDBJ databases">
        <title>Genomic study of Klebsiella pneumoniae.</title>
        <authorList>
            <person name="Yang Y."/>
            <person name="Bicalho R."/>
        </authorList>
    </citation>
    <scope>NUCLEOTIDE SEQUENCE [LARGE SCALE GENOMIC DNA]</scope>
    <source>
        <strain evidence="3 4">A11</strain>
    </source>
</reference>
<dbReference type="EMBL" id="PIDS01000156">
    <property type="protein sequence ID" value="PLL42634.1"/>
    <property type="molecule type" value="Genomic_DNA"/>
</dbReference>
<name>A0A2J4RH53_9ENTR</name>
<evidence type="ECO:0000313" key="3">
    <source>
        <dbReference type="EMBL" id="PLL42634.1"/>
    </source>
</evidence>
<dbReference type="PANTHER" id="PTHR35272:SF3">
    <property type="entry name" value="THIOL:DISULFIDE INTERCHANGE PROTEIN DSBC"/>
    <property type="match status" value="1"/>
</dbReference>
<sequence>MSFFLKSLAAGVFTIASFSVGATVAPVSDTTPQMAYEDISRSLTELQPITFQSGVEKYKLLVFVDNQCVYCSYVVKNIKKYTDAGLTMSFLTVVPSSIKDSVIEDMGRIWCASDRQKSFQRAMAGFLPDNDSSEKCKNLVIKQSELADRLGVTVTPAMVVLEPSVHTFLGSVSPDKILSELQSRD</sequence>
<accession>A0A2J4RH53</accession>
<keyword evidence="1" id="KW-0732">Signal</keyword>
<protein>
    <submittedName>
        <fullName evidence="3">Thioredoxin-like domain protein</fullName>
    </submittedName>
</protein>
<dbReference type="AlphaFoldDB" id="A0A2J4RH53"/>
<feature type="domain" description="Thioredoxin-like fold" evidence="2">
    <location>
        <begin position="56"/>
        <end position="179"/>
    </location>
</feature>
<dbReference type="PANTHER" id="PTHR35272">
    <property type="entry name" value="THIOL:DISULFIDE INTERCHANGE PROTEIN DSBC-RELATED"/>
    <property type="match status" value="1"/>
</dbReference>
<organism evidence="3 4">
    <name type="scientific">Klebsiella michiganensis</name>
    <dbReference type="NCBI Taxonomy" id="1134687"/>
    <lineage>
        <taxon>Bacteria</taxon>
        <taxon>Pseudomonadati</taxon>
        <taxon>Pseudomonadota</taxon>
        <taxon>Gammaproteobacteria</taxon>
        <taxon>Enterobacterales</taxon>
        <taxon>Enterobacteriaceae</taxon>
        <taxon>Klebsiella/Raoultella group</taxon>
        <taxon>Klebsiella</taxon>
    </lineage>
</organism>
<dbReference type="Gene3D" id="3.40.30.10">
    <property type="entry name" value="Glutaredoxin"/>
    <property type="match status" value="1"/>
</dbReference>
<evidence type="ECO:0000256" key="1">
    <source>
        <dbReference type="SAM" id="SignalP"/>
    </source>
</evidence>